<proteinExistence type="predicted"/>
<keyword evidence="2" id="KW-0732">Signal</keyword>
<evidence type="ECO:0000313" key="4">
    <source>
        <dbReference type="Proteomes" id="UP000309128"/>
    </source>
</evidence>
<accession>A0A5S4FCQ0</accession>
<evidence type="ECO:0000256" key="1">
    <source>
        <dbReference type="SAM" id="MobiDB-lite"/>
    </source>
</evidence>
<sequence length="293" mass="30249">MHKLAIAVFAAASGLLLATGPAAAEQVPANLALCGSAHDMTKINVSSPSPLTSPVYTDEVKKILEEIAAGHAAKATQPPVQPAPAPLTTSAPQPVLDPHIRLLEALVERMKACSRHYPAPGAWSPSTTQGTPSQATTPGTWSQTTTTQGTSSQATTPATSSQATPGTWSQANTPGTWSQGTTSGTWSQGTTSGTWSQGTRPLNSAERVAFVDWLASTPATCAPTAPTTSPVTGLVWWDDAVAFSHEVDEFLADPAGCTEDDGFTLTVSAQERSTGQSLLEFIGIPALLNGIFG</sequence>
<dbReference type="EMBL" id="VCKY01000093">
    <property type="protein sequence ID" value="TMR16097.1"/>
    <property type="molecule type" value="Genomic_DNA"/>
</dbReference>
<feature type="signal peptide" evidence="2">
    <location>
        <begin position="1"/>
        <end position="24"/>
    </location>
</feature>
<reference evidence="3 4" key="1">
    <citation type="submission" date="2019-05" db="EMBL/GenBank/DDBJ databases">
        <title>Draft genome sequence of Nonomuraea turkmeniaca DSM 43926.</title>
        <authorList>
            <person name="Saricaoglu S."/>
            <person name="Isik K."/>
        </authorList>
    </citation>
    <scope>NUCLEOTIDE SEQUENCE [LARGE SCALE GENOMIC DNA]</scope>
    <source>
        <strain evidence="3 4">DSM 43926</strain>
    </source>
</reference>
<feature type="compositionally biased region" description="Low complexity" evidence="1">
    <location>
        <begin position="134"/>
        <end position="167"/>
    </location>
</feature>
<dbReference type="Proteomes" id="UP000309128">
    <property type="component" value="Unassembled WGS sequence"/>
</dbReference>
<organism evidence="3 4">
    <name type="scientific">Nonomuraea turkmeniaca</name>
    <dbReference type="NCBI Taxonomy" id="103838"/>
    <lineage>
        <taxon>Bacteria</taxon>
        <taxon>Bacillati</taxon>
        <taxon>Actinomycetota</taxon>
        <taxon>Actinomycetes</taxon>
        <taxon>Streptosporangiales</taxon>
        <taxon>Streptosporangiaceae</taxon>
        <taxon>Nonomuraea</taxon>
    </lineage>
</organism>
<evidence type="ECO:0000256" key="2">
    <source>
        <dbReference type="SAM" id="SignalP"/>
    </source>
</evidence>
<keyword evidence="4" id="KW-1185">Reference proteome</keyword>
<feature type="compositionally biased region" description="Low complexity" evidence="1">
    <location>
        <begin position="175"/>
        <end position="199"/>
    </location>
</feature>
<feature type="region of interest" description="Disordered" evidence="1">
    <location>
        <begin position="118"/>
        <end position="200"/>
    </location>
</feature>
<feature type="chain" id="PRO_5024423464" evidence="2">
    <location>
        <begin position="25"/>
        <end position="293"/>
    </location>
</feature>
<gene>
    <name evidence="3" type="ORF">ETD86_25850</name>
</gene>
<comment type="caution">
    <text evidence="3">The sequence shown here is derived from an EMBL/GenBank/DDBJ whole genome shotgun (WGS) entry which is preliminary data.</text>
</comment>
<feature type="region of interest" description="Disordered" evidence="1">
    <location>
        <begin position="72"/>
        <end position="94"/>
    </location>
</feature>
<name>A0A5S4FCQ0_9ACTN</name>
<dbReference type="AlphaFoldDB" id="A0A5S4FCQ0"/>
<dbReference type="RefSeq" id="WP_138668757.1">
    <property type="nucleotide sequence ID" value="NZ_VCKY01000093.1"/>
</dbReference>
<protein>
    <submittedName>
        <fullName evidence="3">Uncharacterized protein</fullName>
    </submittedName>
</protein>
<feature type="compositionally biased region" description="Polar residues" evidence="1">
    <location>
        <begin position="124"/>
        <end position="133"/>
    </location>
</feature>
<evidence type="ECO:0000313" key="3">
    <source>
        <dbReference type="EMBL" id="TMR16097.1"/>
    </source>
</evidence>